<dbReference type="InterPro" id="IPR045584">
    <property type="entry name" value="Pilin-like"/>
</dbReference>
<evidence type="ECO:0000313" key="2">
    <source>
        <dbReference type="EMBL" id="GET44007.1"/>
    </source>
</evidence>
<dbReference type="AlphaFoldDB" id="A0AAV3XUC3"/>
<organism evidence="2 3">
    <name type="scientific">Microseira wollei NIES-4236</name>
    <dbReference type="NCBI Taxonomy" id="2530354"/>
    <lineage>
        <taxon>Bacteria</taxon>
        <taxon>Bacillati</taxon>
        <taxon>Cyanobacteriota</taxon>
        <taxon>Cyanophyceae</taxon>
        <taxon>Oscillatoriophycideae</taxon>
        <taxon>Aerosakkonematales</taxon>
        <taxon>Aerosakkonemataceae</taxon>
        <taxon>Microseira</taxon>
    </lineage>
</organism>
<evidence type="ECO:0000313" key="3">
    <source>
        <dbReference type="Proteomes" id="UP001050975"/>
    </source>
</evidence>
<dbReference type="Gene3D" id="3.30.700.10">
    <property type="entry name" value="Glycoprotein, Type 4 Pilin"/>
    <property type="match status" value="1"/>
</dbReference>
<dbReference type="Proteomes" id="UP001050975">
    <property type="component" value="Unassembled WGS sequence"/>
</dbReference>
<comment type="caution">
    <text evidence="2">The sequence shown here is derived from an EMBL/GenBank/DDBJ whole genome shotgun (WGS) entry which is preliminary data.</text>
</comment>
<evidence type="ECO:0000256" key="1">
    <source>
        <dbReference type="SAM" id="Phobius"/>
    </source>
</evidence>
<protein>
    <submittedName>
        <fullName evidence="2">General secretion pathway protein G</fullName>
    </submittedName>
</protein>
<feature type="transmembrane region" description="Helical" evidence="1">
    <location>
        <begin position="25"/>
        <end position="50"/>
    </location>
</feature>
<keyword evidence="1" id="KW-0472">Membrane</keyword>
<dbReference type="Pfam" id="PF16734">
    <property type="entry name" value="Pilin_GH"/>
    <property type="match status" value="1"/>
</dbReference>
<proteinExistence type="predicted"/>
<dbReference type="InterPro" id="IPR031975">
    <property type="entry name" value="Pilin_GH"/>
</dbReference>
<dbReference type="EMBL" id="BLAY01000279">
    <property type="protein sequence ID" value="GET44007.1"/>
    <property type="molecule type" value="Genomic_DNA"/>
</dbReference>
<keyword evidence="1" id="KW-1133">Transmembrane helix</keyword>
<dbReference type="SUPFAM" id="SSF54523">
    <property type="entry name" value="Pili subunits"/>
    <property type="match status" value="1"/>
</dbReference>
<accession>A0AAV3XUC3</accession>
<keyword evidence="1" id="KW-0812">Transmembrane</keyword>
<reference evidence="2" key="1">
    <citation type="submission" date="2019-10" db="EMBL/GenBank/DDBJ databases">
        <title>Draft genome sequece of Microseira wollei NIES-4236.</title>
        <authorList>
            <person name="Yamaguchi H."/>
            <person name="Suzuki S."/>
            <person name="Kawachi M."/>
        </authorList>
    </citation>
    <scope>NUCLEOTIDE SEQUENCE</scope>
    <source>
        <strain evidence="2">NIES-4236</strain>
    </source>
</reference>
<keyword evidence="3" id="KW-1185">Reference proteome</keyword>
<sequence>MKADLKLKFLQSFNQYINNENSRQINLLVVSTIIIAIIGILPAIALPSYLSQLNIKAAQAEARQTLMAMNAAQQAYYLRNNQFLKTMGDFQKFSGLSIKTATVNYTYDVVSVVGVGVVNLAKPPLRSQLFAYAGGVGKIETPGTTKYTTATVLCESKVPGLPPSAGSITFTFREVKCNGADFQDVK</sequence>
<name>A0AAV3XUC3_9CYAN</name>
<dbReference type="RefSeq" id="WP_226593426.1">
    <property type="nucleotide sequence ID" value="NZ_BLAY01000279.1"/>
</dbReference>
<gene>
    <name evidence="2" type="ORF">MiSe_88330</name>
</gene>